<keyword evidence="3 9" id="KW-0812">Transmembrane</keyword>
<dbReference type="GO" id="GO:0005743">
    <property type="term" value="C:mitochondrial inner membrane"/>
    <property type="evidence" value="ECO:0007669"/>
    <property type="project" value="UniProtKB-SubCell"/>
</dbReference>
<keyword evidence="12" id="KW-1185">Reference proteome</keyword>
<dbReference type="AlphaFoldDB" id="A0A7D9CUX2"/>
<comment type="similarity">
    <text evidence="10">Belongs to the mitochondrial carrier (TC 2.A.29) family.</text>
</comment>
<keyword evidence="8 9" id="KW-0472">Membrane</keyword>
<dbReference type="Gene3D" id="1.50.40.10">
    <property type="entry name" value="Mitochondrial carrier domain"/>
    <property type="match status" value="1"/>
</dbReference>
<accession>A0A7D9CUX2</accession>
<comment type="subcellular location">
    <subcellularLocation>
        <location evidence="1">Mitochondrion inner membrane</location>
        <topology evidence="1">Multi-pass membrane protein</topology>
    </subcellularLocation>
</comment>
<evidence type="ECO:0000256" key="7">
    <source>
        <dbReference type="ARBA" id="ARBA00023128"/>
    </source>
</evidence>
<feature type="repeat" description="Solcar" evidence="9">
    <location>
        <begin position="241"/>
        <end position="332"/>
    </location>
</feature>
<keyword evidence="4" id="KW-0677">Repeat</keyword>
<evidence type="ECO:0000256" key="2">
    <source>
        <dbReference type="ARBA" id="ARBA00022448"/>
    </source>
</evidence>
<evidence type="ECO:0000256" key="4">
    <source>
        <dbReference type="ARBA" id="ARBA00022737"/>
    </source>
</evidence>
<evidence type="ECO:0000256" key="6">
    <source>
        <dbReference type="ARBA" id="ARBA00022989"/>
    </source>
</evidence>
<feature type="repeat" description="Solcar" evidence="9">
    <location>
        <begin position="133"/>
        <end position="234"/>
    </location>
</feature>
<evidence type="ECO:0000256" key="1">
    <source>
        <dbReference type="ARBA" id="ARBA00004448"/>
    </source>
</evidence>
<dbReference type="PRINTS" id="PR00926">
    <property type="entry name" value="MITOCARRIER"/>
</dbReference>
<dbReference type="PROSITE" id="PS50920">
    <property type="entry name" value="SOLCAR"/>
    <property type="match status" value="3"/>
</dbReference>
<dbReference type="SUPFAM" id="SSF103506">
    <property type="entry name" value="Mitochondrial carrier"/>
    <property type="match status" value="1"/>
</dbReference>
<dbReference type="Proteomes" id="UP000478008">
    <property type="component" value="Unassembled WGS sequence"/>
</dbReference>
<keyword evidence="6" id="KW-1133">Transmembrane helix</keyword>
<sequence length="336" mass="37856">MSEVHDRKLTIAKRAINFWQCEPQLSLLCGGIAGALSRTAVSPIERVKVLYQVQGTTNSYSSGTLRTVYQIWKEEGYKGLFRGNGINCIRIVPYSAVQYSVYQEMKAWLARRRQKKYNLSHPEDPVEDSKLHTNTVDKLFAGTVAGFASVVATYPMDLVKTRLSIQTARSLKNLNAESPNQKGIRPLGMFGSIREIYLHEGGVRALYRGVAPTTLGVAPYAGLNFAIYENMRNAVPLEHRKNPFIILSLGGLSGGIAQTLVYPFDILRRRFQVATLQGGKMGFQYSSVWDALKTIVAKEGWRGLYKGWQANMWKIMPSMAVQWTSYDLIKKFIEER</sequence>
<dbReference type="EMBL" id="CABFWN010000001">
    <property type="protein sequence ID" value="VUG16218.1"/>
    <property type="molecule type" value="Genomic_DNA"/>
</dbReference>
<dbReference type="GO" id="GO:0055085">
    <property type="term" value="P:transmembrane transport"/>
    <property type="evidence" value="ECO:0007669"/>
    <property type="project" value="InterPro"/>
</dbReference>
<dbReference type="InterPro" id="IPR002067">
    <property type="entry name" value="MCP"/>
</dbReference>
<evidence type="ECO:0000256" key="3">
    <source>
        <dbReference type="ARBA" id="ARBA00022692"/>
    </source>
</evidence>
<evidence type="ECO:0000256" key="10">
    <source>
        <dbReference type="RuleBase" id="RU000488"/>
    </source>
</evidence>
<evidence type="ECO:0000313" key="11">
    <source>
        <dbReference type="EMBL" id="VUG16218.1"/>
    </source>
</evidence>
<organism evidence="11 12">
    <name type="scientific">Dekkera bruxellensis</name>
    <name type="common">Brettanomyces custersii</name>
    <dbReference type="NCBI Taxonomy" id="5007"/>
    <lineage>
        <taxon>Eukaryota</taxon>
        <taxon>Fungi</taxon>
        <taxon>Dikarya</taxon>
        <taxon>Ascomycota</taxon>
        <taxon>Saccharomycotina</taxon>
        <taxon>Pichiomycetes</taxon>
        <taxon>Pichiales</taxon>
        <taxon>Pichiaceae</taxon>
        <taxon>Brettanomyces</taxon>
    </lineage>
</organism>
<feature type="repeat" description="Solcar" evidence="9">
    <location>
        <begin position="21"/>
        <end position="108"/>
    </location>
</feature>
<proteinExistence type="inferred from homology"/>
<dbReference type="InterPro" id="IPR023395">
    <property type="entry name" value="MCP_dom_sf"/>
</dbReference>
<protein>
    <submittedName>
        <fullName evidence="11">DEBR0S1_10814g1_1</fullName>
    </submittedName>
</protein>
<dbReference type="PANTHER" id="PTHR24089">
    <property type="entry name" value="SOLUTE CARRIER FAMILY 25"/>
    <property type="match status" value="1"/>
</dbReference>
<dbReference type="Pfam" id="PF00153">
    <property type="entry name" value="Mito_carr"/>
    <property type="match status" value="3"/>
</dbReference>
<evidence type="ECO:0000256" key="5">
    <source>
        <dbReference type="ARBA" id="ARBA00022792"/>
    </source>
</evidence>
<dbReference type="InterPro" id="IPR018108">
    <property type="entry name" value="MCP_transmembrane"/>
</dbReference>
<evidence type="ECO:0000256" key="9">
    <source>
        <dbReference type="PROSITE-ProRule" id="PRU00282"/>
    </source>
</evidence>
<evidence type="ECO:0000313" key="12">
    <source>
        <dbReference type="Proteomes" id="UP000478008"/>
    </source>
</evidence>
<keyword evidence="2 10" id="KW-0813">Transport</keyword>
<evidence type="ECO:0000256" key="8">
    <source>
        <dbReference type="ARBA" id="ARBA00023136"/>
    </source>
</evidence>
<keyword evidence="7" id="KW-0496">Mitochondrion</keyword>
<name>A0A7D9CUX2_DEKBR</name>
<gene>
    <name evidence="11" type="ORF">DEBR0S1_10814G</name>
</gene>
<reference evidence="11 12" key="1">
    <citation type="submission" date="2019-07" db="EMBL/GenBank/DDBJ databases">
        <authorList>
            <person name="Friedrich A."/>
            <person name="Schacherer J."/>
        </authorList>
    </citation>
    <scope>NUCLEOTIDE SEQUENCE [LARGE SCALE GENOMIC DNA]</scope>
</reference>
<keyword evidence="5" id="KW-0999">Mitochondrion inner membrane</keyword>